<organism evidence="2 3">
    <name type="scientific">Streptomyces venezuelae</name>
    <dbReference type="NCBI Taxonomy" id="54571"/>
    <lineage>
        <taxon>Bacteria</taxon>
        <taxon>Bacillati</taxon>
        <taxon>Actinomycetota</taxon>
        <taxon>Actinomycetes</taxon>
        <taxon>Kitasatosporales</taxon>
        <taxon>Streptomycetaceae</taxon>
        <taxon>Streptomyces</taxon>
    </lineage>
</organism>
<dbReference type="Pfam" id="PF13575">
    <property type="entry name" value="DUF4135"/>
    <property type="match status" value="1"/>
</dbReference>
<dbReference type="AlphaFoldDB" id="A0A5P2AJM1"/>
<dbReference type="InterPro" id="IPR025410">
    <property type="entry name" value="Lant_dehyd"/>
</dbReference>
<dbReference type="NCBIfam" id="TIGR03897">
    <property type="entry name" value="lanti_2_LanM"/>
    <property type="match status" value="1"/>
</dbReference>
<feature type="domain" description="Lantibiotic biosynthesis protein dehydration" evidence="1">
    <location>
        <begin position="228"/>
        <end position="600"/>
    </location>
</feature>
<dbReference type="Gene3D" id="1.50.10.20">
    <property type="match status" value="1"/>
</dbReference>
<evidence type="ECO:0000259" key="1">
    <source>
        <dbReference type="Pfam" id="PF13575"/>
    </source>
</evidence>
<dbReference type="EMBL" id="CP029194">
    <property type="protein sequence ID" value="QES18334.1"/>
    <property type="molecule type" value="Genomic_DNA"/>
</dbReference>
<accession>A0A5P2AJM1</accession>
<dbReference type="Pfam" id="PF05147">
    <property type="entry name" value="LANC_like"/>
    <property type="match status" value="2"/>
</dbReference>
<dbReference type="PIRSF" id="PIRSF037228">
    <property type="entry name" value="Lant_mod_RumM"/>
    <property type="match status" value="1"/>
</dbReference>
<protein>
    <submittedName>
        <fullName evidence="2">Type 2 lantipeptide synthetase LanM</fullName>
    </submittedName>
</protein>
<evidence type="ECO:0000313" key="3">
    <source>
        <dbReference type="Proteomes" id="UP000324106"/>
    </source>
</evidence>
<evidence type="ECO:0000313" key="2">
    <source>
        <dbReference type="EMBL" id="QES18334.1"/>
    </source>
</evidence>
<dbReference type="CDD" id="cd04792">
    <property type="entry name" value="LanM-like"/>
    <property type="match status" value="1"/>
</dbReference>
<dbReference type="SUPFAM" id="SSF158745">
    <property type="entry name" value="LanC-like"/>
    <property type="match status" value="1"/>
</dbReference>
<name>A0A5P2AJM1_STRVZ</name>
<dbReference type="InterPro" id="IPR007822">
    <property type="entry name" value="LANC-like"/>
</dbReference>
<dbReference type="OrthoDB" id="9148343at2"/>
<gene>
    <name evidence="2" type="ORF">DEJ46_03850</name>
</gene>
<proteinExistence type="predicted"/>
<reference evidence="2 3" key="1">
    <citation type="submission" date="2018-05" db="EMBL/GenBank/DDBJ databases">
        <title>Streptomyces venezuelae.</title>
        <authorList>
            <person name="Kim W."/>
            <person name="Lee N."/>
            <person name="Cho B.-K."/>
        </authorList>
    </citation>
    <scope>NUCLEOTIDE SEQUENCE [LARGE SCALE GENOMIC DNA]</scope>
    <source>
        <strain evidence="2 3">ATCC 15068</strain>
    </source>
</reference>
<dbReference type="PRINTS" id="PR01950">
    <property type="entry name" value="LANCSUPER"/>
</dbReference>
<dbReference type="RefSeq" id="WP_150264161.1">
    <property type="nucleotide sequence ID" value="NZ_CP029194.1"/>
</dbReference>
<dbReference type="GO" id="GO:0031179">
    <property type="term" value="P:peptide modification"/>
    <property type="evidence" value="ECO:0007669"/>
    <property type="project" value="InterPro"/>
</dbReference>
<dbReference type="InterPro" id="IPR017146">
    <property type="entry name" value="Lanti_2_LanM"/>
</dbReference>
<dbReference type="Proteomes" id="UP000324106">
    <property type="component" value="Chromosome"/>
</dbReference>
<dbReference type="SMART" id="SM01260">
    <property type="entry name" value="LANC_like"/>
    <property type="match status" value="1"/>
</dbReference>
<sequence length="1057" mass="110360">MTITTSTQDTTTGLAPGWWAPALHLRERLAAPGAPAGALSRRAAERLADRVTALGQDEAFPARLAELGVDVPTVAALAAEPSARLAARTERPAWAEFVERAVASAPLWPAPVTEYAPAGPAAPRDTWRRDFAGALAPLTRAAGRALGERLRALPGLLPGQIDQDSVRARFERQLGHRLVAPAARTLVLELNRARVEGRLGGATPERRFAGFAAELGTRRPLSGLFARYPVLARLLGTECVHATAATAELLERFVADRAALVEELLGGVDPGALTGVDLGQGDTHQQGRAVAMLRFADGRTVVYKPRPLDQHACFDRLVAWLDDRLPGLGLRTVAVVRREGYGWLEFVGHRPCGSVGEADLFYRRQGALLALLYALDGADMHCENLIACGDQPVLVDVETLMHPSVPAATTAGPDPAALALAASVHRTCLLPQLLIGEHGALDISALGGGQAALSPADAVDWADAGTDTMHLVRRRVPYSGSPNRPSLEGREIDPGAYGAALLTGFRLGYDTLVACREELLAEEGPLAGFGTAPARFVGRATRLYATLLDESAHPDVLGDAVDRDVLFSLLYAESAGDPVRRRLVEHEIADLWDGDVPVFVHRPCSTDAWSSRGARLPGLLATPALVATEEKISGLDEVDRHHQEWLISAALSARRAGRVTHRADAPVLPTAPAAVPEPRRLLAAACGIADEIVGRAVRDDSRANWIGLELVDGRHWAVTPMGAGLADGYTGVALFLAQLGRLTGVGRYTDLAARAARPLPRLIHALASDPELSRAVGPGGFHGLGGLCYALARLTTLLGDDRLGDCLPLALRALAASARTHDPAGPPADVGTGLAGGLAALLAVHRETGLAEAAALAAEFADRLLPVAGELPAGFLRGRAGAGWALRRYEAAAPSPEGRYATAGRALLGPVATGSDTDIDLGWCSGLSGTLLAGMADATASATTSATAVPATVWDRLAGDRPPLSDLSLCHGELGTVEALAVAAAHGLPGASARLTHRTGLVLGALDGYGPRCATPDTVPSPGLLTGSSGIGYALLRLGFAETVPSVLLLDPTPGER</sequence>